<evidence type="ECO:0000313" key="8">
    <source>
        <dbReference type="EMBL" id="HER43961.1"/>
    </source>
</evidence>
<dbReference type="PANTHER" id="PTHR30188">
    <property type="entry name" value="ABC TRANSPORTER PERMEASE PROTEIN-RELATED"/>
    <property type="match status" value="1"/>
</dbReference>
<evidence type="ECO:0000256" key="5">
    <source>
        <dbReference type="ARBA" id="ARBA00022989"/>
    </source>
</evidence>
<dbReference type="InterPro" id="IPR030802">
    <property type="entry name" value="Permease_MalE"/>
</dbReference>
<dbReference type="GO" id="GO:0043190">
    <property type="term" value="C:ATP-binding cassette (ABC) transporter complex"/>
    <property type="evidence" value="ECO:0007669"/>
    <property type="project" value="InterPro"/>
</dbReference>
<keyword evidence="4 7" id="KW-0812">Transmembrane</keyword>
<keyword evidence="5 7" id="KW-1133">Transmembrane helix</keyword>
<protein>
    <submittedName>
        <fullName evidence="8">ABC transporter permease</fullName>
    </submittedName>
</protein>
<feature type="transmembrane region" description="Helical" evidence="7">
    <location>
        <begin position="6"/>
        <end position="25"/>
    </location>
</feature>
<name>A0A7V2AVB6_UNCEI</name>
<feature type="transmembrane region" description="Helical" evidence="7">
    <location>
        <begin position="45"/>
        <end position="70"/>
    </location>
</feature>
<dbReference type="PANTHER" id="PTHR30188:SF4">
    <property type="entry name" value="PROTEIN TRIGALACTOSYLDIACYLGLYCEROL 1, CHLOROPLASTIC"/>
    <property type="match status" value="1"/>
</dbReference>
<proteinExistence type="inferred from homology"/>
<evidence type="ECO:0000256" key="3">
    <source>
        <dbReference type="ARBA" id="ARBA00022448"/>
    </source>
</evidence>
<dbReference type="InterPro" id="IPR003453">
    <property type="entry name" value="ABC_MlaE_roteobac"/>
</dbReference>
<gene>
    <name evidence="8" type="ORF">ENO08_05830</name>
</gene>
<comment type="similarity">
    <text evidence="2 7">Belongs to the MlaE permease family.</text>
</comment>
<feature type="transmembrane region" description="Helical" evidence="7">
    <location>
        <begin position="147"/>
        <end position="171"/>
    </location>
</feature>
<feature type="transmembrane region" description="Helical" evidence="7">
    <location>
        <begin position="192"/>
        <end position="215"/>
    </location>
</feature>
<evidence type="ECO:0000256" key="4">
    <source>
        <dbReference type="ARBA" id="ARBA00022692"/>
    </source>
</evidence>
<dbReference type="GO" id="GO:0005548">
    <property type="term" value="F:phospholipid transporter activity"/>
    <property type="evidence" value="ECO:0007669"/>
    <property type="project" value="TreeGrafter"/>
</dbReference>
<organism evidence="8">
    <name type="scientific">Eiseniibacteriota bacterium</name>
    <dbReference type="NCBI Taxonomy" id="2212470"/>
    <lineage>
        <taxon>Bacteria</taxon>
        <taxon>Candidatus Eiseniibacteriota</taxon>
    </lineage>
</organism>
<dbReference type="Proteomes" id="UP000886069">
    <property type="component" value="Unassembled WGS sequence"/>
</dbReference>
<dbReference type="NCBIfam" id="TIGR00056">
    <property type="entry name" value="MlaE family lipid ABC transporter permease subunit"/>
    <property type="match status" value="1"/>
</dbReference>
<dbReference type="Pfam" id="PF02405">
    <property type="entry name" value="MlaE"/>
    <property type="match status" value="1"/>
</dbReference>
<dbReference type="AlphaFoldDB" id="A0A7V2AVB6"/>
<keyword evidence="6 7" id="KW-0472">Membrane</keyword>
<dbReference type="EMBL" id="DSEC01000410">
    <property type="protein sequence ID" value="HER43961.1"/>
    <property type="molecule type" value="Genomic_DNA"/>
</dbReference>
<reference evidence="8" key="1">
    <citation type="journal article" date="2020" name="mSystems">
        <title>Genome- and Community-Level Interaction Insights into Carbon Utilization and Element Cycling Functions of Hydrothermarchaeota in Hydrothermal Sediment.</title>
        <authorList>
            <person name="Zhou Z."/>
            <person name="Liu Y."/>
            <person name="Xu W."/>
            <person name="Pan J."/>
            <person name="Luo Z.H."/>
            <person name="Li M."/>
        </authorList>
    </citation>
    <scope>NUCLEOTIDE SEQUENCE [LARGE SCALE GENOMIC DNA]</scope>
    <source>
        <strain evidence="8">SpSt-1233</strain>
    </source>
</reference>
<comment type="caution">
    <text evidence="8">The sequence shown here is derived from an EMBL/GenBank/DDBJ whole genome shotgun (WGS) entry which is preliminary data.</text>
</comment>
<evidence type="ECO:0000256" key="2">
    <source>
        <dbReference type="ARBA" id="ARBA00007556"/>
    </source>
</evidence>
<sequence>MLLGRFFLDFAREIGGVFILLGRYVQIVPRTFANIRNILLQMERIGIGSIPLVVVTSLFVGAVTSIQAAYQFQGYVPLRFIGTVVGKSVILELGPVLTALVVGGRVSASIAAELGTMKVTEQIDAMEMIAIDPIEYLVLPRITAATIMLPVLTVFSDLLAILGGMVVAKISMGVSYNMFSGGLKLLFKSQDLVGGLMKTFVFGFIIALMGCYNGFATRGGAEGVGMATMRAVVASCLLILISNYLLATLIFRIIFAPSY</sequence>
<evidence type="ECO:0000256" key="7">
    <source>
        <dbReference type="RuleBase" id="RU362044"/>
    </source>
</evidence>
<keyword evidence="3" id="KW-0813">Transport</keyword>
<evidence type="ECO:0000256" key="6">
    <source>
        <dbReference type="ARBA" id="ARBA00023136"/>
    </source>
</evidence>
<evidence type="ECO:0000256" key="1">
    <source>
        <dbReference type="ARBA" id="ARBA00004141"/>
    </source>
</evidence>
<accession>A0A7V2AVB6</accession>
<feature type="transmembrane region" description="Helical" evidence="7">
    <location>
        <begin position="227"/>
        <end position="255"/>
    </location>
</feature>
<comment type="subcellular location">
    <subcellularLocation>
        <location evidence="1">Membrane</location>
        <topology evidence="1">Multi-pass membrane protein</topology>
    </subcellularLocation>
</comment>